<dbReference type="InterPro" id="IPR007461">
    <property type="entry name" value="Ysc84_actin-binding"/>
</dbReference>
<keyword evidence="2" id="KW-0732">Signal</keyword>
<feature type="region of interest" description="Disordered" evidence="1">
    <location>
        <begin position="229"/>
        <end position="249"/>
    </location>
</feature>
<evidence type="ECO:0000256" key="1">
    <source>
        <dbReference type="SAM" id="MobiDB-lite"/>
    </source>
</evidence>
<dbReference type="Pfam" id="PF04366">
    <property type="entry name" value="Ysc84"/>
    <property type="match status" value="1"/>
</dbReference>
<dbReference type="CDD" id="cd11524">
    <property type="entry name" value="SYLF"/>
    <property type="match status" value="1"/>
</dbReference>
<accession>A0ABV4K6H9</accession>
<dbReference type="InterPro" id="IPR051702">
    <property type="entry name" value="SH3_domain_YSC84-like"/>
</dbReference>
<feature type="compositionally biased region" description="Basic and acidic residues" evidence="1">
    <location>
        <begin position="238"/>
        <end position="249"/>
    </location>
</feature>
<proteinExistence type="predicted"/>
<protein>
    <submittedName>
        <fullName evidence="4">Lipid-binding SYLF domain-containing protein</fullName>
    </submittedName>
</protein>
<dbReference type="EMBL" id="JBGLYH010000076">
    <property type="protein sequence ID" value="MEZ7198557.1"/>
    <property type="molecule type" value="Genomic_DNA"/>
</dbReference>
<evidence type="ECO:0000313" key="5">
    <source>
        <dbReference type="Proteomes" id="UP001568698"/>
    </source>
</evidence>
<name>A0ABV4K6H9_9BACT</name>
<evidence type="ECO:0000259" key="3">
    <source>
        <dbReference type="Pfam" id="PF04366"/>
    </source>
</evidence>
<feature type="domain" description="Ysc84 actin-binding" evidence="3">
    <location>
        <begin position="109"/>
        <end position="232"/>
    </location>
</feature>
<gene>
    <name evidence="4" type="ORF">AB6M95_17540</name>
</gene>
<feature type="chain" id="PRO_5045571947" evidence="2">
    <location>
        <begin position="26"/>
        <end position="249"/>
    </location>
</feature>
<evidence type="ECO:0000256" key="2">
    <source>
        <dbReference type="SAM" id="SignalP"/>
    </source>
</evidence>
<dbReference type="PANTHER" id="PTHR15629">
    <property type="entry name" value="SH3YL1 PROTEIN"/>
    <property type="match status" value="1"/>
</dbReference>
<evidence type="ECO:0000313" key="4">
    <source>
        <dbReference type="EMBL" id="MEZ7198557.1"/>
    </source>
</evidence>
<dbReference type="PROSITE" id="PS51257">
    <property type="entry name" value="PROKAR_LIPOPROTEIN"/>
    <property type="match status" value="1"/>
</dbReference>
<comment type="caution">
    <text evidence="4">The sequence shown here is derived from an EMBL/GenBank/DDBJ whole genome shotgun (WGS) entry which is preliminary data.</text>
</comment>
<feature type="signal peptide" evidence="2">
    <location>
        <begin position="1"/>
        <end position="25"/>
    </location>
</feature>
<dbReference type="Proteomes" id="UP001568698">
    <property type="component" value="Unassembled WGS sequence"/>
</dbReference>
<dbReference type="RefSeq" id="WP_371388046.1">
    <property type="nucleotide sequence ID" value="NZ_JBGLYH010000076.1"/>
</dbReference>
<keyword evidence="5" id="KW-1185">Reference proteome</keyword>
<organism evidence="4 5">
    <name type="scientific">Pseudodesulfovibrio karagichevae</name>
    <dbReference type="NCBI Taxonomy" id="3239305"/>
    <lineage>
        <taxon>Bacteria</taxon>
        <taxon>Pseudomonadati</taxon>
        <taxon>Thermodesulfobacteriota</taxon>
        <taxon>Desulfovibrionia</taxon>
        <taxon>Desulfovibrionales</taxon>
        <taxon>Desulfovibrionaceae</taxon>
    </lineage>
</organism>
<sequence>MAIRATHIAAFLLLLALLAGCAATASKGATTDRGTAQALVDEATGMVENSLQNDKDGRLHRLIGEARGIMIIPAVGDVSFIFSIGHGNALMTARTDKGWTGPVFLSKSSVGWGLQAGVSKESGLLLIMNDDDVRYILEKGAVLSGQARAVALNAEVEANQTPEFQESGNIYFVGERTGLYAGMALSTGGYSNRTNLNQAFSGVEGGSPETILFERKLRPHGAERLLELLDKAGSASPKNEKDGTEVPSN</sequence>
<dbReference type="PANTHER" id="PTHR15629:SF2">
    <property type="entry name" value="SH3 DOMAIN-CONTAINING YSC84-LIKE PROTEIN 1"/>
    <property type="match status" value="1"/>
</dbReference>
<reference evidence="4 5" key="1">
    <citation type="submission" date="2024-08" db="EMBL/GenBank/DDBJ databases">
        <title>Sulfate-reducing bacteria isolated from formation water of the oil field in Kazakhstan and description of Pseudodesulfovibrio sp.</title>
        <authorList>
            <person name="Bidzhieva S.K."/>
            <person name="Tourova T.P."/>
            <person name="Grouzdev D.S."/>
            <person name="Beletsky A.V."/>
            <person name="Sokolova D.S."/>
            <person name="Samigullina S.R."/>
            <person name="Poltaraus A.B."/>
            <person name="Avtukh A.N."/>
            <person name="Tereshina V.M."/>
            <person name="Zhaparov N.S."/>
            <person name="Mardanov A.V."/>
            <person name="Nazina T.N."/>
        </authorList>
    </citation>
    <scope>NUCLEOTIDE SEQUENCE [LARGE SCALE GENOMIC DNA]</scope>
    <source>
        <strain evidence="4 5">9FUS</strain>
    </source>
</reference>